<evidence type="ECO:0000313" key="4">
    <source>
        <dbReference type="Proteomes" id="UP000515163"/>
    </source>
</evidence>
<feature type="compositionally biased region" description="Basic residues" evidence="2">
    <location>
        <begin position="307"/>
        <end position="317"/>
    </location>
</feature>
<evidence type="ECO:0000256" key="2">
    <source>
        <dbReference type="SAM" id="MobiDB-lite"/>
    </source>
</evidence>
<dbReference type="OrthoDB" id="5981665at2759"/>
<dbReference type="GeneID" id="116290385"/>
<name>A0A6P8HKY0_ACTTE</name>
<reference evidence="5" key="1">
    <citation type="submission" date="2025-08" db="UniProtKB">
        <authorList>
            <consortium name="RefSeq"/>
        </authorList>
    </citation>
    <scope>IDENTIFICATION</scope>
    <source>
        <tissue evidence="5">Tentacle</tissue>
    </source>
</reference>
<feature type="region of interest" description="Disordered" evidence="2">
    <location>
        <begin position="34"/>
        <end position="106"/>
    </location>
</feature>
<dbReference type="AlphaFoldDB" id="A0A6P8HKY0"/>
<feature type="compositionally biased region" description="Low complexity" evidence="2">
    <location>
        <begin position="76"/>
        <end position="88"/>
    </location>
</feature>
<dbReference type="Pfam" id="PF13904">
    <property type="entry name" value="CCDC34"/>
    <property type="match status" value="1"/>
</dbReference>
<proteinExistence type="predicted"/>
<protein>
    <submittedName>
        <fullName evidence="5">Coiled-coil domain-containing protein 34-like</fullName>
    </submittedName>
</protein>
<feature type="domain" description="Coiled-coil" evidence="3">
    <location>
        <begin position="125"/>
        <end position="302"/>
    </location>
</feature>
<dbReference type="PANTHER" id="PTHR23247">
    <property type="entry name" value="NY-REN-41 ANTIGEN L15 -RELATED"/>
    <property type="match status" value="1"/>
</dbReference>
<dbReference type="Proteomes" id="UP000515163">
    <property type="component" value="Unplaced"/>
</dbReference>
<dbReference type="InterPro" id="IPR025259">
    <property type="entry name" value="CCDC34/181"/>
</dbReference>
<dbReference type="InterPro" id="IPR045323">
    <property type="entry name" value="CCDC34"/>
</dbReference>
<keyword evidence="1" id="KW-0175">Coiled coil</keyword>
<dbReference type="InParanoid" id="A0A6P8HKY0"/>
<dbReference type="KEGG" id="aten:116290385"/>
<accession>A0A6P8HKY0</accession>
<evidence type="ECO:0000313" key="5">
    <source>
        <dbReference type="RefSeq" id="XP_031553265.1"/>
    </source>
</evidence>
<feature type="compositionally biased region" description="Basic and acidic residues" evidence="2">
    <location>
        <begin position="37"/>
        <end position="53"/>
    </location>
</feature>
<dbReference type="PANTHER" id="PTHR23247:SF2">
    <property type="entry name" value="COILED-COIL DOMAIN-CONTAINING PROTEIN 34"/>
    <property type="match status" value="1"/>
</dbReference>
<organism evidence="4 5">
    <name type="scientific">Actinia tenebrosa</name>
    <name type="common">Australian red waratah sea anemone</name>
    <dbReference type="NCBI Taxonomy" id="6105"/>
    <lineage>
        <taxon>Eukaryota</taxon>
        <taxon>Metazoa</taxon>
        <taxon>Cnidaria</taxon>
        <taxon>Anthozoa</taxon>
        <taxon>Hexacorallia</taxon>
        <taxon>Actiniaria</taxon>
        <taxon>Actiniidae</taxon>
        <taxon>Actinia</taxon>
    </lineage>
</organism>
<keyword evidence="4" id="KW-1185">Reference proteome</keyword>
<evidence type="ECO:0000256" key="1">
    <source>
        <dbReference type="SAM" id="Coils"/>
    </source>
</evidence>
<gene>
    <name evidence="5" type="primary">LOC116290385</name>
</gene>
<feature type="region of interest" description="Disordered" evidence="2">
    <location>
        <begin position="300"/>
        <end position="321"/>
    </location>
</feature>
<feature type="region of interest" description="Disordered" evidence="2">
    <location>
        <begin position="138"/>
        <end position="201"/>
    </location>
</feature>
<evidence type="ECO:0000259" key="3">
    <source>
        <dbReference type="Pfam" id="PF13904"/>
    </source>
</evidence>
<sequence length="345" mass="41578">MAYNAEEMPSFSDNYLDDSFASVGNSTRSLLSPLLNEKLRIRSSTPEKENQREIDDEEEESYETEKSRNMVLTSISLRNRSGKSLSSRSSHDPSRKTSQNTTCSSFASSINSTYISQEKEKQEQLSPWEDWLIKKSRQEREEMEKRKIEKWKEKRELMEKEKEEKEKRKKVEEKVERWSVEKQDKERETRQKKKSEMEQKRRIEIEKQQEIEKKSAVAYKKWLKKKRERELEAKKIKEIEEMKKKEKEVEKRMKCEHAFEEWLKKSKSQQKGESYSCGHGVLKSYYDWVSYPTPSYINPMPWVPPVSKKHREARQRRKELQPVSPPLLFRDYEKRRTKKNVVQMK</sequence>
<feature type="coiled-coil region" evidence="1">
    <location>
        <begin position="228"/>
        <end position="256"/>
    </location>
</feature>
<dbReference type="RefSeq" id="XP_031553265.1">
    <property type="nucleotide sequence ID" value="XM_031697405.1"/>
</dbReference>